<evidence type="ECO:0000256" key="1">
    <source>
        <dbReference type="SAM" id="MobiDB-lite"/>
    </source>
</evidence>
<evidence type="ECO:0000313" key="2">
    <source>
        <dbReference type="EMBL" id="TKR77820.1"/>
    </source>
</evidence>
<accession>A0A4U5N5Z2</accession>
<gene>
    <name evidence="2" type="ORF">L596_018728</name>
</gene>
<feature type="compositionally biased region" description="Low complexity" evidence="1">
    <location>
        <begin position="111"/>
        <end position="134"/>
    </location>
</feature>
<feature type="compositionally biased region" description="Basic residues" evidence="1">
    <location>
        <begin position="147"/>
        <end position="158"/>
    </location>
</feature>
<feature type="region of interest" description="Disordered" evidence="1">
    <location>
        <begin position="17"/>
        <end position="50"/>
    </location>
</feature>
<reference evidence="2 3" key="1">
    <citation type="journal article" date="2015" name="Genome Biol.">
        <title>Comparative genomics of Steinernema reveals deeply conserved gene regulatory networks.</title>
        <authorList>
            <person name="Dillman A.R."/>
            <person name="Macchietto M."/>
            <person name="Porter C.F."/>
            <person name="Rogers A."/>
            <person name="Williams B."/>
            <person name="Antoshechkin I."/>
            <person name="Lee M.M."/>
            <person name="Goodwin Z."/>
            <person name="Lu X."/>
            <person name="Lewis E.E."/>
            <person name="Goodrich-Blair H."/>
            <person name="Stock S.P."/>
            <person name="Adams B.J."/>
            <person name="Sternberg P.W."/>
            <person name="Mortazavi A."/>
        </authorList>
    </citation>
    <scope>NUCLEOTIDE SEQUENCE [LARGE SCALE GENOMIC DNA]</scope>
    <source>
        <strain evidence="2 3">ALL</strain>
    </source>
</reference>
<comment type="caution">
    <text evidence="2">The sequence shown here is derived from an EMBL/GenBank/DDBJ whole genome shotgun (WGS) entry which is preliminary data.</text>
</comment>
<dbReference type="Proteomes" id="UP000298663">
    <property type="component" value="Unassembled WGS sequence"/>
</dbReference>
<feature type="region of interest" description="Disordered" evidence="1">
    <location>
        <begin position="75"/>
        <end position="169"/>
    </location>
</feature>
<feature type="compositionally biased region" description="Low complexity" evidence="1">
    <location>
        <begin position="400"/>
        <end position="412"/>
    </location>
</feature>
<name>A0A4U5N5Z2_STECR</name>
<reference evidence="2 3" key="2">
    <citation type="journal article" date="2019" name="G3 (Bethesda)">
        <title>Hybrid Assembly of the Genome of the Entomopathogenic Nematode Steinernema carpocapsae Identifies the X-Chromosome.</title>
        <authorList>
            <person name="Serra L."/>
            <person name="Macchietto M."/>
            <person name="Macias-Munoz A."/>
            <person name="McGill C.J."/>
            <person name="Rodriguez I.M."/>
            <person name="Rodriguez B."/>
            <person name="Murad R."/>
            <person name="Mortazavi A."/>
        </authorList>
    </citation>
    <scope>NUCLEOTIDE SEQUENCE [LARGE SCALE GENOMIC DNA]</scope>
    <source>
        <strain evidence="2 3">ALL</strain>
    </source>
</reference>
<feature type="compositionally biased region" description="Acidic residues" evidence="1">
    <location>
        <begin position="97"/>
        <end position="106"/>
    </location>
</feature>
<sequence>MPVLDAQFPEDVVATADVNGTQEKCPESAEAAPSTPASPFSPTSSEKHRRLNKLVSRTLVDASFVDSVFISPSIMRPEEEFGEPEEVQDEKRQLKEEEGEEEEPAQEDTRTTQPRRSSRLTTSSSNGASSNRTSENGRKRKSELSKEKRKSAPKKNRRTSMNSTFSDYSDMAMPTLEAADIDDDLDSPGATATADIMIGKETPEGVALAQMLATFMSSNNNENDILESVLVKEEVEETDEVEASMPRLSPPPQLTSCDDIDEDCACNCCRKTEKQITQLTSLISAQNMQISALNRRTEEMVNLLQKLTGTFAEPSPAVRTLKNALGSIGKSSASNSKSLKSSTGFVPITKFRPVTAAEMGSTPKASTSTLPQNPRTQLASLIATNASQPFGSPTARVKTAIASSPSPASKAKPSFKKPRL</sequence>
<feature type="region of interest" description="Disordered" evidence="1">
    <location>
        <begin position="380"/>
        <end position="420"/>
    </location>
</feature>
<dbReference type="EMBL" id="AZBU02000005">
    <property type="protein sequence ID" value="TKR77820.1"/>
    <property type="molecule type" value="Genomic_DNA"/>
</dbReference>
<keyword evidence="3" id="KW-1185">Reference proteome</keyword>
<feature type="compositionally biased region" description="Low complexity" evidence="1">
    <location>
        <begin position="28"/>
        <end position="44"/>
    </location>
</feature>
<evidence type="ECO:0000313" key="3">
    <source>
        <dbReference type="Proteomes" id="UP000298663"/>
    </source>
</evidence>
<organism evidence="2 3">
    <name type="scientific">Steinernema carpocapsae</name>
    <name type="common">Entomopathogenic nematode</name>
    <dbReference type="NCBI Taxonomy" id="34508"/>
    <lineage>
        <taxon>Eukaryota</taxon>
        <taxon>Metazoa</taxon>
        <taxon>Ecdysozoa</taxon>
        <taxon>Nematoda</taxon>
        <taxon>Chromadorea</taxon>
        <taxon>Rhabditida</taxon>
        <taxon>Tylenchina</taxon>
        <taxon>Panagrolaimomorpha</taxon>
        <taxon>Strongyloidoidea</taxon>
        <taxon>Steinernematidae</taxon>
        <taxon>Steinernema</taxon>
    </lineage>
</organism>
<protein>
    <submittedName>
        <fullName evidence="2">Uncharacterized protein</fullName>
    </submittedName>
</protein>
<dbReference type="AlphaFoldDB" id="A0A4U5N5Z2"/>
<feature type="compositionally biased region" description="Polar residues" evidence="1">
    <location>
        <begin position="380"/>
        <end position="391"/>
    </location>
</feature>
<proteinExistence type="predicted"/>